<evidence type="ECO:0000256" key="2">
    <source>
        <dbReference type="ARBA" id="ARBA00019066"/>
    </source>
</evidence>
<keyword evidence="3" id="KW-0583">PHB biosynthesis</keyword>
<dbReference type="RefSeq" id="WP_244703984.1">
    <property type="nucleotide sequence ID" value="NZ_BAAADN010000022.1"/>
</dbReference>
<evidence type="ECO:0000313" key="5">
    <source>
        <dbReference type="EMBL" id="GAA0459473.1"/>
    </source>
</evidence>
<dbReference type="InterPro" id="IPR010123">
    <property type="entry name" value="PHA_synth_III_E"/>
</dbReference>
<evidence type="ECO:0000313" key="8">
    <source>
        <dbReference type="Proteomes" id="UP001500962"/>
    </source>
</evidence>
<accession>A0AAV3SGA4</accession>
<keyword evidence="4" id="KW-0175">Coiled coil</keyword>
<evidence type="ECO:0000256" key="3">
    <source>
        <dbReference type="ARBA" id="ARBA00022752"/>
    </source>
</evidence>
<dbReference type="GO" id="GO:0042619">
    <property type="term" value="P:poly-hydroxybutyrate biosynthetic process"/>
    <property type="evidence" value="ECO:0007669"/>
    <property type="project" value="UniProtKB-KW"/>
</dbReference>
<reference evidence="6" key="2">
    <citation type="submission" date="2022-04" db="EMBL/GenBank/DDBJ databases">
        <title>Sequencing and genomic assembly of Halococcus dombrowskii.</title>
        <authorList>
            <person name="Lim S.W."/>
            <person name="MacLea K.S."/>
        </authorList>
    </citation>
    <scope>NUCLEOTIDE SEQUENCE</scope>
    <source>
        <strain evidence="6">H4</strain>
    </source>
</reference>
<evidence type="ECO:0000313" key="7">
    <source>
        <dbReference type="Proteomes" id="UP000830542"/>
    </source>
</evidence>
<comment type="pathway">
    <text evidence="1">Biopolymer metabolism; poly-(R)-3-hydroxybutanoate biosynthesis.</text>
</comment>
<dbReference type="AlphaFoldDB" id="A0AAV3SGA4"/>
<reference evidence="5" key="3">
    <citation type="submission" date="2023-12" db="EMBL/GenBank/DDBJ databases">
        <authorList>
            <person name="Sun Q."/>
            <person name="Inoue M."/>
        </authorList>
    </citation>
    <scope>NUCLEOTIDE SEQUENCE</scope>
    <source>
        <strain evidence="5">JCM 12289</strain>
    </source>
</reference>
<name>A0AAV3SGA4_HALDO</name>
<evidence type="ECO:0000256" key="4">
    <source>
        <dbReference type="SAM" id="Coils"/>
    </source>
</evidence>
<feature type="coiled-coil region" evidence="4">
    <location>
        <begin position="153"/>
        <end position="180"/>
    </location>
</feature>
<dbReference type="GeneID" id="71760876"/>
<evidence type="ECO:0000313" key="6">
    <source>
        <dbReference type="EMBL" id="UOO95775.1"/>
    </source>
</evidence>
<gene>
    <name evidence="5" type="ORF">GCM10008985_14800</name>
    <name evidence="6" type="ORF">MUK72_03470</name>
</gene>
<dbReference type="KEGG" id="hdo:MUK72_03470"/>
<proteinExistence type="predicted"/>
<dbReference type="Proteomes" id="UP001500962">
    <property type="component" value="Unassembled WGS sequence"/>
</dbReference>
<evidence type="ECO:0000256" key="1">
    <source>
        <dbReference type="ARBA" id="ARBA00004683"/>
    </source>
</evidence>
<keyword evidence="7" id="KW-1185">Reference proteome</keyword>
<protein>
    <recommendedName>
        <fullName evidence="2">Poly(3-hydroxyalkanoate) polymerase subunit PhaE</fullName>
    </recommendedName>
</protein>
<organism evidence="5 8">
    <name type="scientific">Halococcus dombrowskii</name>
    <dbReference type="NCBI Taxonomy" id="179637"/>
    <lineage>
        <taxon>Archaea</taxon>
        <taxon>Methanobacteriati</taxon>
        <taxon>Methanobacteriota</taxon>
        <taxon>Stenosarchaea group</taxon>
        <taxon>Halobacteria</taxon>
        <taxon>Halobacteriales</taxon>
        <taxon>Halococcaceae</taxon>
        <taxon>Halococcus</taxon>
    </lineage>
</organism>
<dbReference type="Proteomes" id="UP000830542">
    <property type="component" value="Chromosome"/>
</dbReference>
<dbReference type="EMBL" id="CP095005">
    <property type="protein sequence ID" value="UOO95775.1"/>
    <property type="molecule type" value="Genomic_DNA"/>
</dbReference>
<reference evidence="5" key="1">
    <citation type="journal article" date="2014" name="Int. J. Syst. Evol. Microbiol.">
        <title>Complete genome sequence of Corynebacterium casei LMG S-19264T (=DSM 44701T), isolated from a smear-ripened cheese.</title>
        <authorList>
            <consortium name="US DOE Joint Genome Institute (JGI-PGF)"/>
            <person name="Walter F."/>
            <person name="Albersmeier A."/>
            <person name="Kalinowski J."/>
            <person name="Ruckert C."/>
        </authorList>
    </citation>
    <scope>NUCLEOTIDE SEQUENCE</scope>
    <source>
        <strain evidence="5">JCM 12289</strain>
    </source>
</reference>
<sequence length="180" mass="20331">MSDTDPEEVQERWTTMMNDMNDAVAESFEQNMEAQSAFMESWMGAFEDSTPDPDTVEDGMAGYGRAYEVWIEAAERMNSRIADAAEGEDVDVSEFRDIWLQSANEAFSEVMGTTAFAAGTGELVGDMLELQQEVDEMSQDTLESLGFATRDDVDEVAERLIELERRQHEVSQKLDRLLEE</sequence>
<dbReference type="Pfam" id="PF09712">
    <property type="entry name" value="PHA_synth_III_E"/>
    <property type="match status" value="1"/>
</dbReference>
<dbReference type="EMBL" id="BAAADN010000022">
    <property type="protein sequence ID" value="GAA0459473.1"/>
    <property type="molecule type" value="Genomic_DNA"/>
</dbReference>